<name>A0A183FIJ6_HELPZ</name>
<evidence type="ECO:0000313" key="3">
    <source>
        <dbReference type="Proteomes" id="UP000050761"/>
    </source>
</evidence>
<protein>
    <submittedName>
        <fullName evidence="4">ERAP1_C domain-containing protein</fullName>
    </submittedName>
</protein>
<accession>A0A183FIJ6</accession>
<feature type="domain" description="ERAP1-like C-terminal" evidence="1">
    <location>
        <begin position="10"/>
        <end position="95"/>
    </location>
</feature>
<dbReference type="Gene3D" id="1.25.50.20">
    <property type="match status" value="1"/>
</dbReference>
<dbReference type="Pfam" id="PF11838">
    <property type="entry name" value="ERAP1_C"/>
    <property type="match status" value="1"/>
</dbReference>
<accession>A0A3P8AYI6</accession>
<organism evidence="3 4">
    <name type="scientific">Heligmosomoides polygyrus</name>
    <name type="common">Parasitic roundworm</name>
    <dbReference type="NCBI Taxonomy" id="6339"/>
    <lineage>
        <taxon>Eukaryota</taxon>
        <taxon>Metazoa</taxon>
        <taxon>Ecdysozoa</taxon>
        <taxon>Nematoda</taxon>
        <taxon>Chromadorea</taxon>
        <taxon>Rhabditida</taxon>
        <taxon>Rhabditina</taxon>
        <taxon>Rhabditomorpha</taxon>
        <taxon>Strongyloidea</taxon>
        <taxon>Heligmosomidae</taxon>
        <taxon>Heligmosomoides</taxon>
    </lineage>
</organism>
<sequence>MHGQYKCVSNRLLLLALDRNSSFVRLQDVTEVFSAVASTAVGEEFMFSFLLEHWEEIVNKLPTQHDTVEHIISLCASSIRSERQIDQLQHLHKTGERANEYGQFNQSIEKAAYRIGWIRKHFKKLSEFFKQATSS</sequence>
<dbReference type="EMBL" id="UZAH01025727">
    <property type="protein sequence ID" value="VDO69428.1"/>
    <property type="molecule type" value="Genomic_DNA"/>
</dbReference>
<reference evidence="2 3" key="1">
    <citation type="submission" date="2018-11" db="EMBL/GenBank/DDBJ databases">
        <authorList>
            <consortium name="Pathogen Informatics"/>
        </authorList>
    </citation>
    <scope>NUCLEOTIDE SEQUENCE [LARGE SCALE GENOMIC DNA]</scope>
</reference>
<gene>
    <name evidence="2" type="ORF">HPBE_LOCUS6723</name>
</gene>
<evidence type="ECO:0000313" key="4">
    <source>
        <dbReference type="WBParaSite" id="HPBE_0000672201-mRNA-1"/>
    </source>
</evidence>
<dbReference type="OrthoDB" id="5825230at2759"/>
<evidence type="ECO:0000313" key="2">
    <source>
        <dbReference type="EMBL" id="VDO69428.1"/>
    </source>
</evidence>
<evidence type="ECO:0000259" key="1">
    <source>
        <dbReference type="Pfam" id="PF11838"/>
    </source>
</evidence>
<keyword evidence="3" id="KW-1185">Reference proteome</keyword>
<dbReference type="WBParaSite" id="HPBE_0000672201-mRNA-1">
    <property type="protein sequence ID" value="HPBE_0000672201-mRNA-1"/>
    <property type="gene ID" value="HPBE_0000672201"/>
</dbReference>
<proteinExistence type="predicted"/>
<reference evidence="4" key="2">
    <citation type="submission" date="2019-09" db="UniProtKB">
        <authorList>
            <consortium name="WormBaseParasite"/>
        </authorList>
    </citation>
    <scope>IDENTIFICATION</scope>
</reference>
<dbReference type="Proteomes" id="UP000050761">
    <property type="component" value="Unassembled WGS sequence"/>
</dbReference>
<dbReference type="InterPro" id="IPR024571">
    <property type="entry name" value="ERAP1-like_C_dom"/>
</dbReference>
<dbReference type="AlphaFoldDB" id="A0A183FIJ6"/>